<dbReference type="Proteomes" id="UP000190961">
    <property type="component" value="Unassembled WGS sequence"/>
</dbReference>
<dbReference type="SUPFAM" id="SSF111331">
    <property type="entry name" value="NAD kinase/diacylglycerol kinase-like"/>
    <property type="match status" value="1"/>
</dbReference>
<evidence type="ECO:0000256" key="4">
    <source>
        <dbReference type="ARBA" id="ARBA00022840"/>
    </source>
</evidence>
<reference evidence="6 7" key="1">
    <citation type="submission" date="2017-02" db="EMBL/GenBank/DDBJ databases">
        <authorList>
            <person name="Peterson S.W."/>
        </authorList>
    </citation>
    <scope>NUCLEOTIDE SEQUENCE [LARGE SCALE GENOMIC DNA]</scope>
    <source>
        <strain evidence="6 7">DSM 25262</strain>
    </source>
</reference>
<dbReference type="GO" id="GO:0016301">
    <property type="term" value="F:kinase activity"/>
    <property type="evidence" value="ECO:0007669"/>
    <property type="project" value="UniProtKB-KW"/>
</dbReference>
<accession>A0A1T5JU26</accession>
<keyword evidence="1" id="KW-0808">Transferase</keyword>
<dbReference type="OrthoDB" id="142078at2"/>
<protein>
    <submittedName>
        <fullName evidence="6">Diacylglycerol kinase family enzyme</fullName>
    </submittedName>
</protein>
<keyword evidence="2" id="KW-0547">Nucleotide-binding</keyword>
<dbReference type="InterPro" id="IPR050187">
    <property type="entry name" value="Lipid_Phosphate_FormReg"/>
</dbReference>
<dbReference type="InterPro" id="IPR045540">
    <property type="entry name" value="YegS/DAGK_C"/>
</dbReference>
<dbReference type="PANTHER" id="PTHR12358:SF54">
    <property type="entry name" value="SPHINGOSINE KINASE RELATED PROTEIN"/>
    <property type="match status" value="1"/>
</dbReference>
<dbReference type="Pfam" id="PF19279">
    <property type="entry name" value="YegS_C"/>
    <property type="match status" value="1"/>
</dbReference>
<evidence type="ECO:0000259" key="5">
    <source>
        <dbReference type="PROSITE" id="PS50146"/>
    </source>
</evidence>
<dbReference type="STRING" id="688867.SAMN05660236_1495"/>
<name>A0A1T5JU26_9BACT</name>
<gene>
    <name evidence="6" type="ORF">SAMN05660236_1495</name>
</gene>
<organism evidence="6 7">
    <name type="scientific">Ohtaekwangia koreensis</name>
    <dbReference type="NCBI Taxonomy" id="688867"/>
    <lineage>
        <taxon>Bacteria</taxon>
        <taxon>Pseudomonadati</taxon>
        <taxon>Bacteroidota</taxon>
        <taxon>Cytophagia</taxon>
        <taxon>Cytophagales</taxon>
        <taxon>Fulvivirgaceae</taxon>
        <taxon>Ohtaekwangia</taxon>
    </lineage>
</organism>
<dbReference type="AlphaFoldDB" id="A0A1T5JU26"/>
<sequence>MKFAKLIYNPKAGEGADPTQNIITILKKAGYECSLSSTKEEGWEKLDAKGTDLIIVAGGDGTVRKVAFEFLDKRLPIGLLPLGTANNIAKTLELEEDPEDIITQWDLKRIKRFDVGRIYNLKDQKFFIEGLGFGVFPRLMKEMQKITTRKDASTDKRIKTALEILHDIVLDYEARKCTIQIDDAEHSGNYLMAEVMNTRSIGPNLNLVPFSDPGDGQFEVVLIAESQREQFANYILSKIMGKEEPAFFSILKAKKLKIYWEGVHLHVDDEYIKFDKATEIKIELQEDAVHFLTTRV</sequence>
<keyword evidence="7" id="KW-1185">Reference proteome</keyword>
<dbReference type="PANTHER" id="PTHR12358">
    <property type="entry name" value="SPHINGOSINE KINASE"/>
    <property type="match status" value="1"/>
</dbReference>
<dbReference type="InterPro" id="IPR001206">
    <property type="entry name" value="Diacylglycerol_kinase_cat_dom"/>
</dbReference>
<evidence type="ECO:0000256" key="3">
    <source>
        <dbReference type="ARBA" id="ARBA00022777"/>
    </source>
</evidence>
<dbReference type="GO" id="GO:0005524">
    <property type="term" value="F:ATP binding"/>
    <property type="evidence" value="ECO:0007669"/>
    <property type="project" value="UniProtKB-KW"/>
</dbReference>
<evidence type="ECO:0000313" key="7">
    <source>
        <dbReference type="Proteomes" id="UP000190961"/>
    </source>
</evidence>
<dbReference type="InterPro" id="IPR017438">
    <property type="entry name" value="ATP-NAD_kinase_N"/>
</dbReference>
<proteinExistence type="predicted"/>
<dbReference type="Pfam" id="PF00781">
    <property type="entry name" value="DAGK_cat"/>
    <property type="match status" value="1"/>
</dbReference>
<dbReference type="InterPro" id="IPR016064">
    <property type="entry name" value="NAD/diacylglycerol_kinase_sf"/>
</dbReference>
<keyword evidence="4" id="KW-0067">ATP-binding</keyword>
<evidence type="ECO:0000256" key="1">
    <source>
        <dbReference type="ARBA" id="ARBA00022679"/>
    </source>
</evidence>
<dbReference type="PROSITE" id="PS50146">
    <property type="entry name" value="DAGK"/>
    <property type="match status" value="1"/>
</dbReference>
<evidence type="ECO:0000313" key="6">
    <source>
        <dbReference type="EMBL" id="SKC55042.1"/>
    </source>
</evidence>
<dbReference type="Gene3D" id="3.40.50.10330">
    <property type="entry name" value="Probable inorganic polyphosphate/atp-NAD kinase, domain 1"/>
    <property type="match status" value="1"/>
</dbReference>
<evidence type="ECO:0000256" key="2">
    <source>
        <dbReference type="ARBA" id="ARBA00022741"/>
    </source>
</evidence>
<dbReference type="RefSeq" id="WP_079686029.1">
    <property type="nucleotide sequence ID" value="NZ_FUZU01000001.1"/>
</dbReference>
<feature type="domain" description="DAGKc" evidence="5">
    <location>
        <begin position="1"/>
        <end position="122"/>
    </location>
</feature>
<dbReference type="Gene3D" id="2.60.200.40">
    <property type="match status" value="1"/>
</dbReference>
<dbReference type="EMBL" id="FUZU01000001">
    <property type="protein sequence ID" value="SKC55042.1"/>
    <property type="molecule type" value="Genomic_DNA"/>
</dbReference>
<keyword evidence="3 6" id="KW-0418">Kinase</keyword>